<organism evidence="1 2">
    <name type="scientific">Malus domestica</name>
    <name type="common">Apple</name>
    <name type="synonym">Pyrus malus</name>
    <dbReference type="NCBI Taxonomy" id="3750"/>
    <lineage>
        <taxon>Eukaryota</taxon>
        <taxon>Viridiplantae</taxon>
        <taxon>Streptophyta</taxon>
        <taxon>Embryophyta</taxon>
        <taxon>Tracheophyta</taxon>
        <taxon>Spermatophyta</taxon>
        <taxon>Magnoliopsida</taxon>
        <taxon>eudicotyledons</taxon>
        <taxon>Gunneridae</taxon>
        <taxon>Pentapetalae</taxon>
        <taxon>rosids</taxon>
        <taxon>fabids</taxon>
        <taxon>Rosales</taxon>
        <taxon>Rosaceae</taxon>
        <taxon>Amygdaloideae</taxon>
        <taxon>Maleae</taxon>
        <taxon>Malus</taxon>
    </lineage>
</organism>
<gene>
    <name evidence="1" type="ORF">DVH24_011548</name>
</gene>
<comment type="caution">
    <text evidence="1">The sequence shown here is derived from an EMBL/GenBank/DDBJ whole genome shotgun (WGS) entry which is preliminary data.</text>
</comment>
<dbReference type="PANTHER" id="PTHR48008">
    <property type="entry name" value="LEUCINE-RICH REPEAT RECEPTOR-LIKE PROTEIN KINASE IMK3-RELATED"/>
    <property type="match status" value="1"/>
</dbReference>
<name>A0A498JYY1_MALDO</name>
<evidence type="ECO:0008006" key="3">
    <source>
        <dbReference type="Google" id="ProtNLM"/>
    </source>
</evidence>
<dbReference type="InterPro" id="IPR052451">
    <property type="entry name" value="Ser/Thr_kinase-like"/>
</dbReference>
<dbReference type="Proteomes" id="UP000290289">
    <property type="component" value="Chromosome 5"/>
</dbReference>
<proteinExistence type="predicted"/>
<dbReference type="InterPro" id="IPR011009">
    <property type="entry name" value="Kinase-like_dom_sf"/>
</dbReference>
<dbReference type="EMBL" id="RDQH01000331">
    <property type="protein sequence ID" value="RXH99223.1"/>
    <property type="molecule type" value="Genomic_DNA"/>
</dbReference>
<evidence type="ECO:0000313" key="1">
    <source>
        <dbReference type="EMBL" id="RXH99223.1"/>
    </source>
</evidence>
<protein>
    <recommendedName>
        <fullName evidence="3">Protein kinase domain-containing protein</fullName>
    </recommendedName>
</protein>
<evidence type="ECO:0000313" key="2">
    <source>
        <dbReference type="Proteomes" id="UP000290289"/>
    </source>
</evidence>
<dbReference type="PANTHER" id="PTHR48008:SF14">
    <property type="entry name" value="PROTEIN KINASE DOMAIN-CONTAINING PROTEIN"/>
    <property type="match status" value="1"/>
</dbReference>
<keyword evidence="2" id="KW-1185">Reference proteome</keyword>
<dbReference type="AlphaFoldDB" id="A0A498JYY1"/>
<sequence>MYLISKLWYSNTCLTGNSRNETEHNGGCCISIGVSAPRLFNTDRSLRHMVAHVSDFGISKLLGEGESTTRAKTLVTIGYMAPGDHKELYLHEVMFISLKSWVIDALNGSIIEAVDGDLLGRGDENYADKEQCLYSIFSLSTKCTLDLLRIRLI</sequence>
<reference evidence="1 2" key="1">
    <citation type="submission" date="2018-10" db="EMBL/GenBank/DDBJ databases">
        <title>A high-quality apple genome assembly.</title>
        <authorList>
            <person name="Hu J."/>
        </authorList>
    </citation>
    <scope>NUCLEOTIDE SEQUENCE [LARGE SCALE GENOMIC DNA]</scope>
    <source>
        <strain evidence="2">cv. HFTH1</strain>
        <tissue evidence="1">Young leaf</tissue>
    </source>
</reference>
<accession>A0A498JYY1</accession>
<dbReference type="SUPFAM" id="SSF56112">
    <property type="entry name" value="Protein kinase-like (PK-like)"/>
    <property type="match status" value="1"/>
</dbReference>